<evidence type="ECO:0000313" key="5">
    <source>
        <dbReference type="WBParaSite" id="BXY_1565300.1"/>
    </source>
</evidence>
<evidence type="ECO:0000313" key="4">
    <source>
        <dbReference type="Proteomes" id="UP000659654"/>
    </source>
</evidence>
<evidence type="ECO:0000313" key="3">
    <source>
        <dbReference type="Proteomes" id="UP000095284"/>
    </source>
</evidence>
<gene>
    <name evidence="2" type="ORF">BXYJ_LOCUS5382</name>
</gene>
<organism evidence="3 5">
    <name type="scientific">Bursaphelenchus xylophilus</name>
    <name type="common">Pinewood nematode worm</name>
    <name type="synonym">Aphelenchoides xylophilus</name>
    <dbReference type="NCBI Taxonomy" id="6326"/>
    <lineage>
        <taxon>Eukaryota</taxon>
        <taxon>Metazoa</taxon>
        <taxon>Ecdysozoa</taxon>
        <taxon>Nematoda</taxon>
        <taxon>Chromadorea</taxon>
        <taxon>Rhabditida</taxon>
        <taxon>Tylenchina</taxon>
        <taxon>Tylenchomorpha</taxon>
        <taxon>Aphelenchoidea</taxon>
        <taxon>Aphelenchoididae</taxon>
        <taxon>Bursaphelenchus</taxon>
    </lineage>
</organism>
<reference evidence="5" key="1">
    <citation type="submission" date="2016-11" db="UniProtKB">
        <authorList>
            <consortium name="WormBaseParasite"/>
        </authorList>
    </citation>
    <scope>IDENTIFICATION</scope>
</reference>
<evidence type="ECO:0000313" key="2">
    <source>
        <dbReference type="EMBL" id="CAD5217989.1"/>
    </source>
</evidence>
<dbReference type="WBParaSite" id="BXY_1565300.1">
    <property type="protein sequence ID" value="BXY_1565300.1"/>
    <property type="gene ID" value="BXY_1565300"/>
</dbReference>
<dbReference type="EMBL" id="CAJFCV020000002">
    <property type="protein sequence ID" value="CAG9102311.1"/>
    <property type="molecule type" value="Genomic_DNA"/>
</dbReference>
<protein>
    <submittedName>
        <fullName evidence="2">(pine wood nematode) hypothetical protein</fullName>
    </submittedName>
</protein>
<evidence type="ECO:0000256" key="1">
    <source>
        <dbReference type="SAM" id="Phobius"/>
    </source>
</evidence>
<proteinExistence type="predicted"/>
<dbReference type="Proteomes" id="UP000582659">
    <property type="component" value="Unassembled WGS sequence"/>
</dbReference>
<dbReference type="Proteomes" id="UP000095284">
    <property type="component" value="Unplaced"/>
</dbReference>
<reference evidence="2" key="2">
    <citation type="submission" date="2020-09" db="EMBL/GenBank/DDBJ databases">
        <authorList>
            <person name="Kikuchi T."/>
        </authorList>
    </citation>
    <scope>NUCLEOTIDE SEQUENCE</scope>
    <source>
        <strain evidence="2">Ka4C1</strain>
    </source>
</reference>
<accession>A0A1I7SRI9</accession>
<feature type="transmembrane region" description="Helical" evidence="1">
    <location>
        <begin position="143"/>
        <end position="169"/>
    </location>
</feature>
<keyword evidence="1" id="KW-1133">Transmembrane helix</keyword>
<dbReference type="AlphaFoldDB" id="A0A1I7SRI9"/>
<keyword evidence="1" id="KW-0812">Transmembrane</keyword>
<feature type="transmembrane region" description="Helical" evidence="1">
    <location>
        <begin position="59"/>
        <end position="80"/>
    </location>
</feature>
<dbReference type="Proteomes" id="UP000659654">
    <property type="component" value="Unassembled WGS sequence"/>
</dbReference>
<keyword evidence="1" id="KW-0472">Membrane</keyword>
<dbReference type="EMBL" id="CAJFDI010000002">
    <property type="protein sequence ID" value="CAD5217989.1"/>
    <property type="molecule type" value="Genomic_DNA"/>
</dbReference>
<name>A0A1I7SRI9_BURXY</name>
<sequence length="196" mass="22187">MPPKPVKVQTFASPKQALIIGCCHYLVWELFTDFKTLGVLLSFALITSKPDGAYYSPRFFQFIAIYITLGHILTQLDAVLRCKEIYEKAAASKEGTADQIIEQLTLYLPTDRYHMAARVLHSFGINLSRPIIKELKAIIDIKVAAACFTACALNILLLLTIVFTSYIVFAEEFKETESRNKANELIRDNMTLKFNQ</sequence>
<keyword evidence="4" id="KW-1185">Reference proteome</keyword>